<organism evidence="2">
    <name type="scientific">Siphoviridae sp. ctsf32</name>
    <dbReference type="NCBI Taxonomy" id="2827594"/>
    <lineage>
        <taxon>Viruses</taxon>
        <taxon>Duplodnaviria</taxon>
        <taxon>Heunggongvirae</taxon>
        <taxon>Uroviricota</taxon>
        <taxon>Caudoviricetes</taxon>
    </lineage>
</organism>
<protein>
    <submittedName>
        <fullName evidence="2">Uncharacterized protein</fullName>
    </submittedName>
</protein>
<name>A0A8S5LNP4_9CAUD</name>
<feature type="transmembrane region" description="Helical" evidence="1">
    <location>
        <begin position="30"/>
        <end position="47"/>
    </location>
</feature>
<evidence type="ECO:0000256" key="1">
    <source>
        <dbReference type="SAM" id="Phobius"/>
    </source>
</evidence>
<evidence type="ECO:0000313" key="2">
    <source>
        <dbReference type="EMBL" id="DAD71471.1"/>
    </source>
</evidence>
<keyword evidence="1" id="KW-0472">Membrane</keyword>
<proteinExistence type="predicted"/>
<sequence length="124" mass="14775">MIMWHIIITWVVLAILYIISEEFNVPKLSYIIAFPVYIVLFPIIKGYKFIYSVYIRNNYSCYRIGNSTLILNHKLVKMFNPEKVKLHRDGKGFKSPPHKQELIDSLDELRQMGYTDKFIKELMK</sequence>
<keyword evidence="1" id="KW-0812">Transmembrane</keyword>
<accession>A0A8S5LNP4</accession>
<reference evidence="2" key="1">
    <citation type="journal article" date="2021" name="Proc. Natl. Acad. Sci. U.S.A.">
        <title>A Catalog of Tens of Thousands of Viruses from Human Metagenomes Reveals Hidden Associations with Chronic Diseases.</title>
        <authorList>
            <person name="Tisza M.J."/>
            <person name="Buck C.B."/>
        </authorList>
    </citation>
    <scope>NUCLEOTIDE SEQUENCE</scope>
    <source>
        <strain evidence="2">Ctsf32</strain>
    </source>
</reference>
<dbReference type="EMBL" id="BK015882">
    <property type="protein sequence ID" value="DAD71471.1"/>
    <property type="molecule type" value="Genomic_DNA"/>
</dbReference>
<keyword evidence="1" id="KW-1133">Transmembrane helix</keyword>